<dbReference type="Proteomes" id="UP000265955">
    <property type="component" value="Unassembled WGS sequence"/>
</dbReference>
<evidence type="ECO:0000256" key="1">
    <source>
        <dbReference type="ARBA" id="ARBA00008857"/>
    </source>
</evidence>
<evidence type="ECO:0000313" key="4">
    <source>
        <dbReference type="EMBL" id="RJF99414.1"/>
    </source>
</evidence>
<dbReference type="InterPro" id="IPR038488">
    <property type="entry name" value="Integrase_DNA-bd_sf"/>
</dbReference>
<dbReference type="GO" id="GO:0015074">
    <property type="term" value="P:DNA integration"/>
    <property type="evidence" value="ECO:0007669"/>
    <property type="project" value="UniProtKB-KW"/>
</dbReference>
<dbReference type="Gene3D" id="3.30.160.390">
    <property type="entry name" value="Integrase, DNA-binding domain"/>
    <property type="match status" value="1"/>
</dbReference>
<accession>A0A3A3FVR8</accession>
<feature type="domain" description="Integrase DNA-binding" evidence="3">
    <location>
        <begin position="8"/>
        <end position="93"/>
    </location>
</feature>
<organism evidence="4 5">
    <name type="scientific">Noviherbaspirillum saxi</name>
    <dbReference type="NCBI Taxonomy" id="2320863"/>
    <lineage>
        <taxon>Bacteria</taxon>
        <taxon>Pseudomonadati</taxon>
        <taxon>Pseudomonadota</taxon>
        <taxon>Betaproteobacteria</taxon>
        <taxon>Burkholderiales</taxon>
        <taxon>Oxalobacteraceae</taxon>
        <taxon>Noviherbaspirillum</taxon>
    </lineage>
</organism>
<name>A0A3A3FVR8_9BURK</name>
<comment type="caution">
    <text evidence="4">The sequence shown here is derived from an EMBL/GenBank/DDBJ whole genome shotgun (WGS) entry which is preliminary data.</text>
</comment>
<dbReference type="Pfam" id="PF13356">
    <property type="entry name" value="Arm-DNA-bind_3"/>
    <property type="match status" value="1"/>
</dbReference>
<dbReference type="PANTHER" id="PTHR30629:SF2">
    <property type="entry name" value="PROPHAGE INTEGRASE INTS-RELATED"/>
    <property type="match status" value="1"/>
</dbReference>
<evidence type="ECO:0000313" key="5">
    <source>
        <dbReference type="Proteomes" id="UP000265955"/>
    </source>
</evidence>
<dbReference type="InterPro" id="IPR050808">
    <property type="entry name" value="Phage_Integrase"/>
</dbReference>
<dbReference type="OrthoDB" id="9775880at2"/>
<keyword evidence="5" id="KW-1185">Reference proteome</keyword>
<dbReference type="InterPro" id="IPR025166">
    <property type="entry name" value="Integrase_DNA_bind_dom"/>
</dbReference>
<proteinExistence type="inferred from homology"/>
<keyword evidence="2" id="KW-0229">DNA integration</keyword>
<evidence type="ECO:0000256" key="2">
    <source>
        <dbReference type="ARBA" id="ARBA00022908"/>
    </source>
</evidence>
<reference evidence="5" key="1">
    <citation type="submission" date="2018-09" db="EMBL/GenBank/DDBJ databases">
        <authorList>
            <person name="Zhu H."/>
        </authorList>
    </citation>
    <scope>NUCLEOTIDE SEQUENCE [LARGE SCALE GENOMIC DNA]</scope>
    <source>
        <strain evidence="5">K1R23-30</strain>
    </source>
</reference>
<comment type="similarity">
    <text evidence="1">Belongs to the 'phage' integrase family.</text>
</comment>
<dbReference type="RefSeq" id="WP_119769352.1">
    <property type="nucleotide sequence ID" value="NZ_QYUO01000001.1"/>
</dbReference>
<evidence type="ECO:0000259" key="3">
    <source>
        <dbReference type="Pfam" id="PF13356"/>
    </source>
</evidence>
<sequence length="150" mass="16909">MPKLAMPLTEEQIGALVPRERRYRVGDGHGLYLLVEPTGKKRWRMSFHLRGRESTVAFGDYPDMSLADARQQCINANRLISDGIDPVEWKRQQRRQAQAATPTTRKFHLSMNAQGGLVIENRSHHMALTAQQVAALRAFLIATGDETQGE</sequence>
<dbReference type="PANTHER" id="PTHR30629">
    <property type="entry name" value="PROPHAGE INTEGRASE"/>
    <property type="match status" value="1"/>
</dbReference>
<dbReference type="AlphaFoldDB" id="A0A3A3FVR8"/>
<dbReference type="EMBL" id="QYUO01000001">
    <property type="protein sequence ID" value="RJF99414.1"/>
    <property type="molecule type" value="Genomic_DNA"/>
</dbReference>
<gene>
    <name evidence="4" type="ORF">D3871_13440</name>
</gene>
<protein>
    <submittedName>
        <fullName evidence="4">DUF4102 domain-containing protein</fullName>
    </submittedName>
</protein>